<dbReference type="InterPro" id="IPR036317">
    <property type="entry name" value="Cullin_homology_sf"/>
</dbReference>
<evidence type="ECO:0000313" key="2">
    <source>
        <dbReference type="Proteomes" id="UP000276215"/>
    </source>
</evidence>
<name>A0A3N4JSE7_9PEZI</name>
<dbReference type="OrthoDB" id="5581181at2759"/>
<protein>
    <submittedName>
        <fullName evidence="1">Uncharacterized protein</fullName>
    </submittedName>
</protein>
<dbReference type="SUPFAM" id="SSF75632">
    <property type="entry name" value="Cullin homology domain"/>
    <property type="match status" value="1"/>
</dbReference>
<dbReference type="Gene3D" id="3.30.230.130">
    <property type="entry name" value="Cullin, Chain C, Domain 2"/>
    <property type="match status" value="1"/>
</dbReference>
<gene>
    <name evidence="1" type="ORF">L873DRAFT_1803727</name>
</gene>
<dbReference type="Proteomes" id="UP000276215">
    <property type="component" value="Unassembled WGS sequence"/>
</dbReference>
<dbReference type="AlphaFoldDB" id="A0A3N4JSE7"/>
<dbReference type="PANTHER" id="PTHR45957:SF1">
    <property type="entry name" value="ANAPHASE-PROMOTING COMPLEX SUBUNIT 2"/>
    <property type="match status" value="1"/>
</dbReference>
<evidence type="ECO:0000313" key="1">
    <source>
        <dbReference type="EMBL" id="RPB01263.1"/>
    </source>
</evidence>
<dbReference type="EMBL" id="ML120374">
    <property type="protein sequence ID" value="RPB01263.1"/>
    <property type="molecule type" value="Genomic_DNA"/>
</dbReference>
<dbReference type="GO" id="GO:0070979">
    <property type="term" value="P:protein K11-linked ubiquitination"/>
    <property type="evidence" value="ECO:0007669"/>
    <property type="project" value="TreeGrafter"/>
</dbReference>
<accession>A0A3N4JSE7</accession>
<sequence>MGTVEVELELEDRVVQVLDATTWQAAVIHQFHEEEQSNKSTIPRLTDNLEMEESLVKKAVQFWQSEDVLKEISNGVYTVIENLEELEANRSAQTGVTAEEDKEVTDDKK</sequence>
<dbReference type="PANTHER" id="PTHR45957">
    <property type="entry name" value="ANAPHASE-PROMOTING COMPLEX SUBUNIT 2"/>
    <property type="match status" value="1"/>
</dbReference>
<organism evidence="1 2">
    <name type="scientific">Choiromyces venosus 120613-1</name>
    <dbReference type="NCBI Taxonomy" id="1336337"/>
    <lineage>
        <taxon>Eukaryota</taxon>
        <taxon>Fungi</taxon>
        <taxon>Dikarya</taxon>
        <taxon>Ascomycota</taxon>
        <taxon>Pezizomycotina</taxon>
        <taxon>Pezizomycetes</taxon>
        <taxon>Pezizales</taxon>
        <taxon>Tuberaceae</taxon>
        <taxon>Choiromyces</taxon>
    </lineage>
</organism>
<dbReference type="GO" id="GO:0005680">
    <property type="term" value="C:anaphase-promoting complex"/>
    <property type="evidence" value="ECO:0007669"/>
    <property type="project" value="TreeGrafter"/>
</dbReference>
<reference evidence="1 2" key="1">
    <citation type="journal article" date="2018" name="Nat. Ecol. Evol.">
        <title>Pezizomycetes genomes reveal the molecular basis of ectomycorrhizal truffle lifestyle.</title>
        <authorList>
            <person name="Murat C."/>
            <person name="Payen T."/>
            <person name="Noel B."/>
            <person name="Kuo A."/>
            <person name="Morin E."/>
            <person name="Chen J."/>
            <person name="Kohler A."/>
            <person name="Krizsan K."/>
            <person name="Balestrini R."/>
            <person name="Da Silva C."/>
            <person name="Montanini B."/>
            <person name="Hainaut M."/>
            <person name="Levati E."/>
            <person name="Barry K.W."/>
            <person name="Belfiori B."/>
            <person name="Cichocki N."/>
            <person name="Clum A."/>
            <person name="Dockter R.B."/>
            <person name="Fauchery L."/>
            <person name="Guy J."/>
            <person name="Iotti M."/>
            <person name="Le Tacon F."/>
            <person name="Lindquist E.A."/>
            <person name="Lipzen A."/>
            <person name="Malagnac F."/>
            <person name="Mello A."/>
            <person name="Molinier V."/>
            <person name="Miyauchi S."/>
            <person name="Poulain J."/>
            <person name="Riccioni C."/>
            <person name="Rubini A."/>
            <person name="Sitrit Y."/>
            <person name="Splivallo R."/>
            <person name="Traeger S."/>
            <person name="Wang M."/>
            <person name="Zifcakova L."/>
            <person name="Wipf D."/>
            <person name="Zambonelli A."/>
            <person name="Paolocci F."/>
            <person name="Nowrousian M."/>
            <person name="Ottonello S."/>
            <person name="Baldrian P."/>
            <person name="Spatafora J.W."/>
            <person name="Henrissat B."/>
            <person name="Nagy L.G."/>
            <person name="Aury J.M."/>
            <person name="Wincker P."/>
            <person name="Grigoriev I.V."/>
            <person name="Bonfante P."/>
            <person name="Martin F.M."/>
        </authorList>
    </citation>
    <scope>NUCLEOTIDE SEQUENCE [LARGE SCALE GENOMIC DNA]</scope>
    <source>
        <strain evidence="1 2">120613-1</strain>
    </source>
</reference>
<keyword evidence="2" id="KW-1185">Reference proteome</keyword>
<dbReference type="GO" id="GO:0007091">
    <property type="term" value="P:metaphase/anaphase transition of mitotic cell cycle"/>
    <property type="evidence" value="ECO:0007669"/>
    <property type="project" value="TreeGrafter"/>
</dbReference>
<dbReference type="InterPro" id="IPR044554">
    <property type="entry name" value="ANAPC2"/>
</dbReference>
<proteinExistence type="predicted"/>
<dbReference type="STRING" id="1336337.A0A3N4JSE7"/>